<name>A0A518AUQ3_9BACT</name>
<dbReference type="CDD" id="cd01335">
    <property type="entry name" value="Radical_SAM"/>
    <property type="match status" value="1"/>
</dbReference>
<keyword evidence="12" id="KW-1185">Reference proteome</keyword>
<dbReference type="SUPFAM" id="SSF102114">
    <property type="entry name" value="Radical SAM enzymes"/>
    <property type="match status" value="1"/>
</dbReference>
<evidence type="ECO:0000256" key="6">
    <source>
        <dbReference type="ARBA" id="ARBA00022723"/>
    </source>
</evidence>
<keyword evidence="5" id="KW-0949">S-adenosyl-L-methionine</keyword>
<evidence type="ECO:0000256" key="4">
    <source>
        <dbReference type="ARBA" id="ARBA00022679"/>
    </source>
</evidence>
<evidence type="ECO:0000313" key="12">
    <source>
        <dbReference type="Proteomes" id="UP000315750"/>
    </source>
</evidence>
<evidence type="ECO:0000256" key="8">
    <source>
        <dbReference type="ARBA" id="ARBA00023014"/>
    </source>
</evidence>
<dbReference type="SFLD" id="SFLDS00029">
    <property type="entry name" value="Radical_SAM"/>
    <property type="match status" value="1"/>
</dbReference>
<dbReference type="KEGG" id="amuc:Pan181_46860"/>
<dbReference type="PANTHER" id="PTHR11918">
    <property type="entry name" value="RADICAL SAM PROTEINS"/>
    <property type="match status" value="1"/>
</dbReference>
<dbReference type="InterPro" id="IPR005839">
    <property type="entry name" value="Methylthiotransferase"/>
</dbReference>
<dbReference type="Pfam" id="PF00919">
    <property type="entry name" value="UPF0004"/>
    <property type="match status" value="1"/>
</dbReference>
<dbReference type="InterPro" id="IPR038135">
    <property type="entry name" value="Methylthiotransferase_N_sf"/>
</dbReference>
<keyword evidence="3" id="KW-0963">Cytoplasm</keyword>
<evidence type="ECO:0000256" key="5">
    <source>
        <dbReference type="ARBA" id="ARBA00022691"/>
    </source>
</evidence>
<evidence type="ECO:0000256" key="7">
    <source>
        <dbReference type="ARBA" id="ARBA00023004"/>
    </source>
</evidence>
<dbReference type="Gene3D" id="3.40.50.12160">
    <property type="entry name" value="Methylthiotransferase, N-terminal domain"/>
    <property type="match status" value="1"/>
</dbReference>
<gene>
    <name evidence="11" type="primary">mtaB</name>
    <name evidence="11" type="ORF">Pan181_46860</name>
</gene>
<dbReference type="GO" id="GO:0035598">
    <property type="term" value="F:tRNA (N(6)-L-threonylcarbamoyladenosine(37)-C(2))-methylthiotransferase activity"/>
    <property type="evidence" value="ECO:0007669"/>
    <property type="project" value="TreeGrafter"/>
</dbReference>
<evidence type="ECO:0000259" key="10">
    <source>
        <dbReference type="PROSITE" id="PS51918"/>
    </source>
</evidence>
<keyword evidence="8" id="KW-0411">Iron-sulfur</keyword>
<dbReference type="SFLD" id="SFLDG01082">
    <property type="entry name" value="B12-binding_domain_containing"/>
    <property type="match status" value="1"/>
</dbReference>
<organism evidence="11 12">
    <name type="scientific">Aeoliella mucimassa</name>
    <dbReference type="NCBI Taxonomy" id="2527972"/>
    <lineage>
        <taxon>Bacteria</taxon>
        <taxon>Pseudomonadati</taxon>
        <taxon>Planctomycetota</taxon>
        <taxon>Planctomycetia</taxon>
        <taxon>Pirellulales</taxon>
        <taxon>Lacipirellulaceae</taxon>
        <taxon>Aeoliella</taxon>
    </lineage>
</organism>
<proteinExistence type="predicted"/>
<dbReference type="SFLD" id="SFLDG01061">
    <property type="entry name" value="methylthiotransferase"/>
    <property type="match status" value="1"/>
</dbReference>
<dbReference type="Pfam" id="PF04055">
    <property type="entry name" value="Radical_SAM"/>
    <property type="match status" value="1"/>
</dbReference>
<dbReference type="EC" id="2.-.-.-" evidence="11"/>
<keyword evidence="6" id="KW-0479">Metal-binding</keyword>
<protein>
    <submittedName>
        <fullName evidence="11">Threonylcarbamoyladenosine tRNA methylthiotransferase MtaB</fullName>
        <ecNumber evidence="11">2.-.-.-</ecNumber>
    </submittedName>
</protein>
<dbReference type="Proteomes" id="UP000315750">
    <property type="component" value="Chromosome"/>
</dbReference>
<dbReference type="Gene3D" id="3.80.30.20">
    <property type="entry name" value="tm_1862 like domain"/>
    <property type="match status" value="1"/>
</dbReference>
<dbReference type="InterPro" id="IPR013848">
    <property type="entry name" value="Methylthiotransferase_N"/>
</dbReference>
<feature type="domain" description="MTTase N-terminal" evidence="9">
    <location>
        <begin position="1"/>
        <end position="111"/>
    </location>
</feature>
<dbReference type="FunFam" id="3.80.30.20:FF:000001">
    <property type="entry name" value="tRNA-2-methylthio-N(6)-dimethylallyladenosine synthase 2"/>
    <property type="match status" value="1"/>
</dbReference>
<evidence type="ECO:0000256" key="1">
    <source>
        <dbReference type="ARBA" id="ARBA00001966"/>
    </source>
</evidence>
<dbReference type="PROSITE" id="PS51449">
    <property type="entry name" value="MTTASE_N"/>
    <property type="match status" value="1"/>
</dbReference>
<sequence>MKLKTHTLGCKVNQYETEYLREGLQSIGYTDAEGSEAADLCIVNTCTVTGEGDSKSRQVIRRMARENPAAKIVVMGCYATRAPEEVKALPGVTEVLTDKRELPDLLGRFGVTDVPTGISGFGARHRAYVKVQDGCMLRCSFCIIPHVRPKLTSRPMQHIEDEVRRLVDSGYREVVLTGIHLGHYGVDFNRLKPKSEWTRLAHLMHRLAELPGDFRVRLSSIEATEVTRELLDVMAAFPEKICPHLHISMQSGSDSVLRRMRRRWGSQRFIDRCRMFQQRLDRPAITTDIIVGFPGETEAEFLETVEVSREVGFSKIHIFPFSARRGTPAADLPNQLPKPLKQERVHRLAEVEAELRDDYFRSLAGMPLKVMVESPVDAETHGSSDTEVRYVGTSCRYAPVEFLANRSLEGEFVDVLAGEVQDGRIVAKETNLVETI</sequence>
<dbReference type="RefSeq" id="WP_145250446.1">
    <property type="nucleotide sequence ID" value="NZ_CP036278.1"/>
</dbReference>
<keyword evidence="2" id="KW-0004">4Fe-4S</keyword>
<dbReference type="SMART" id="SM00729">
    <property type="entry name" value="Elp3"/>
    <property type="match status" value="1"/>
</dbReference>
<dbReference type="NCBIfam" id="TIGR00089">
    <property type="entry name" value="MiaB/RimO family radical SAM methylthiotransferase"/>
    <property type="match status" value="1"/>
</dbReference>
<dbReference type="PANTHER" id="PTHR11918:SF45">
    <property type="entry name" value="THREONYLCARBAMOYLADENOSINE TRNA METHYLTHIOTRANSFERASE"/>
    <property type="match status" value="1"/>
</dbReference>
<comment type="cofactor">
    <cofactor evidence="1">
        <name>[4Fe-4S] cluster</name>
        <dbReference type="ChEBI" id="CHEBI:49883"/>
    </cofactor>
</comment>
<dbReference type="PROSITE" id="PS51918">
    <property type="entry name" value="RADICAL_SAM"/>
    <property type="match status" value="1"/>
</dbReference>
<keyword evidence="7" id="KW-0408">Iron</keyword>
<dbReference type="InterPro" id="IPR023404">
    <property type="entry name" value="rSAM_horseshoe"/>
</dbReference>
<dbReference type="EMBL" id="CP036278">
    <property type="protein sequence ID" value="QDU58450.1"/>
    <property type="molecule type" value="Genomic_DNA"/>
</dbReference>
<dbReference type="GO" id="GO:0051539">
    <property type="term" value="F:4 iron, 4 sulfur cluster binding"/>
    <property type="evidence" value="ECO:0007669"/>
    <property type="project" value="UniProtKB-KW"/>
</dbReference>
<feature type="domain" description="Radical SAM core" evidence="10">
    <location>
        <begin position="121"/>
        <end position="358"/>
    </location>
</feature>
<dbReference type="AlphaFoldDB" id="A0A518AUQ3"/>
<reference evidence="11 12" key="1">
    <citation type="submission" date="2019-02" db="EMBL/GenBank/DDBJ databases">
        <title>Deep-cultivation of Planctomycetes and their phenomic and genomic characterization uncovers novel biology.</title>
        <authorList>
            <person name="Wiegand S."/>
            <person name="Jogler M."/>
            <person name="Boedeker C."/>
            <person name="Pinto D."/>
            <person name="Vollmers J."/>
            <person name="Rivas-Marin E."/>
            <person name="Kohn T."/>
            <person name="Peeters S.H."/>
            <person name="Heuer A."/>
            <person name="Rast P."/>
            <person name="Oberbeckmann S."/>
            <person name="Bunk B."/>
            <person name="Jeske O."/>
            <person name="Meyerdierks A."/>
            <person name="Storesund J.E."/>
            <person name="Kallscheuer N."/>
            <person name="Luecker S."/>
            <person name="Lage O.M."/>
            <person name="Pohl T."/>
            <person name="Merkel B.J."/>
            <person name="Hornburger P."/>
            <person name="Mueller R.-W."/>
            <person name="Bruemmer F."/>
            <person name="Labrenz M."/>
            <person name="Spormann A.M."/>
            <person name="Op den Camp H."/>
            <person name="Overmann J."/>
            <person name="Amann R."/>
            <person name="Jetten M.S.M."/>
            <person name="Mascher T."/>
            <person name="Medema M.H."/>
            <person name="Devos D.P."/>
            <person name="Kaster A.-K."/>
            <person name="Ovreas L."/>
            <person name="Rohde M."/>
            <person name="Galperin M.Y."/>
            <person name="Jogler C."/>
        </authorList>
    </citation>
    <scope>NUCLEOTIDE SEQUENCE [LARGE SCALE GENOMIC DNA]</scope>
    <source>
        <strain evidence="11 12">Pan181</strain>
    </source>
</reference>
<dbReference type="InterPro" id="IPR006638">
    <property type="entry name" value="Elp3/MiaA/NifB-like_rSAM"/>
</dbReference>
<dbReference type="OrthoDB" id="9805215at2"/>
<evidence type="ECO:0000259" key="9">
    <source>
        <dbReference type="PROSITE" id="PS51449"/>
    </source>
</evidence>
<dbReference type="NCBIfam" id="TIGR01579">
    <property type="entry name" value="MiaB-like-C"/>
    <property type="match status" value="1"/>
</dbReference>
<evidence type="ECO:0000313" key="11">
    <source>
        <dbReference type="EMBL" id="QDU58450.1"/>
    </source>
</evidence>
<evidence type="ECO:0000256" key="2">
    <source>
        <dbReference type="ARBA" id="ARBA00022485"/>
    </source>
</evidence>
<dbReference type="InterPro" id="IPR007197">
    <property type="entry name" value="rSAM"/>
</dbReference>
<dbReference type="InterPro" id="IPR006467">
    <property type="entry name" value="MiaB-like_bact"/>
</dbReference>
<keyword evidence="4 11" id="KW-0808">Transferase</keyword>
<dbReference type="GO" id="GO:0046872">
    <property type="term" value="F:metal ion binding"/>
    <property type="evidence" value="ECO:0007669"/>
    <property type="project" value="UniProtKB-KW"/>
</dbReference>
<dbReference type="InterPro" id="IPR058240">
    <property type="entry name" value="rSAM_sf"/>
</dbReference>
<accession>A0A518AUQ3</accession>
<evidence type="ECO:0000256" key="3">
    <source>
        <dbReference type="ARBA" id="ARBA00022490"/>
    </source>
</evidence>